<dbReference type="InterPro" id="IPR053850">
    <property type="entry name" value="Glyco_hydro_123_N_2"/>
</dbReference>
<dbReference type="InterPro" id="IPR008979">
    <property type="entry name" value="Galactose-bd-like_sf"/>
</dbReference>
<proteinExistence type="predicted"/>
<sequence>MLKKRISILAASLLLVSSFFVLTSTAADKTRNGQTKGSMNEKVLPKKGLNTWVPSGDFATSSLIKVPRYPDEILGNVDDRNIKLTTVRNEQASAQIAVASTEQIDSLQANVSDLENKNGNKISSENVQIRYVGYVPVEKSINGSSIEDVAGRAISGDKNLGVVADTLLEKSKVDVPDHSVQPIWFTFHIPKSANPGEYSGEITIETGDDKKITYNLQVTINDVAIPDPQDYEFNLDVWMNPNAIAAAYDVEPWKSEEHWDLIKKYFKDLASSGQDTITTTIIQNPWLVGWNDWKPQTATGYDTMVKWRYDGENWEFDYSIFDRYVQTGLEAGVGPHITAYSLLTFRGKQRITYLDERTGEVVTKRMEAGDPFWREAWTAFLNDFSDHLKRKGWLNQTYLAFDERPPEITSKAIDLLKDAAPEFLDQTQMAGTEKVGKYAQNLSLAIDSLGKVTDEWIKQRREAGKTTTYYVWAGDHHPNTLSFSPAVESRMMAWISADKKLDGFLRWAYNSWPKNVYDNPVYAFTQGDEYFVYPGKKGPMSSIRWELLKEGIEDYELVQMAREKNPDSEAIKKALELASRQWDGRKKDVHDIVRARKMIVENSVSMKAKGSFTAGAPTVVKTIFQNGFIETKNIELKLNVPEGWRVEPISQNTFEKLDSFEKATVSWRVTPSDGATGSSSLTVSAFADSKQVASFNQRVIVGGTYLSDLDWGKADNAWGPVEKDMSNGEKGANDGSALTINGQTFDKGLGVHAPSEIVYQLDGKYSQFTSYVGVDDEVAGGASIVFQVWGDGEKLYDSGLMTDSDDAKKVDISVDGIKELKLVVTDGGNGNGQDHGDWGNALLFTSGDTETSAADMKEIVEQYEEAGAFASDGAARTLKIHLTAVDHYAEDDAGEKVIKHMKGFKKLLNYQKEHEFIAADAYQTLKEDAGELIEKWQ</sequence>
<dbReference type="InterPro" id="IPR054470">
    <property type="entry name" value="FIMAH_dom"/>
</dbReference>
<dbReference type="Proteomes" id="UP001500866">
    <property type="component" value="Unassembled WGS sequence"/>
</dbReference>
<feature type="domain" description="Glycosyl hydrolase family 98 putative carbohydrate-binding module" evidence="2">
    <location>
        <begin position="700"/>
        <end position="845"/>
    </location>
</feature>
<evidence type="ECO:0000313" key="3">
    <source>
        <dbReference type="EMBL" id="GAA0591657.1"/>
    </source>
</evidence>
<keyword evidence="4" id="KW-1185">Reference proteome</keyword>
<organism evidence="3 4">
    <name type="scientific">Virgibacillus siamensis</name>
    <dbReference type="NCBI Taxonomy" id="480071"/>
    <lineage>
        <taxon>Bacteria</taxon>
        <taxon>Bacillati</taxon>
        <taxon>Bacillota</taxon>
        <taxon>Bacilli</taxon>
        <taxon>Bacillales</taxon>
        <taxon>Bacillaceae</taxon>
        <taxon>Virgibacillus</taxon>
    </lineage>
</organism>
<dbReference type="InterPro" id="IPR013222">
    <property type="entry name" value="Glyco_hyd_98_carb-bd"/>
</dbReference>
<dbReference type="EMBL" id="BAAADS010000001">
    <property type="protein sequence ID" value="GAA0591657.1"/>
    <property type="molecule type" value="Genomic_DNA"/>
</dbReference>
<feature type="signal peptide" evidence="1">
    <location>
        <begin position="1"/>
        <end position="26"/>
    </location>
</feature>
<evidence type="ECO:0000259" key="2">
    <source>
        <dbReference type="SMART" id="SM00776"/>
    </source>
</evidence>
<dbReference type="InterPro" id="IPR038637">
    <property type="entry name" value="NPCBM_sf"/>
</dbReference>
<protein>
    <recommendedName>
        <fullName evidence="2">Glycosyl hydrolase family 98 putative carbohydrate-binding module domain-containing protein</fullName>
    </recommendedName>
</protein>
<keyword evidence="1" id="KW-0732">Signal</keyword>
<dbReference type="Pfam" id="PF22888">
    <property type="entry name" value="FIMAH"/>
    <property type="match status" value="1"/>
</dbReference>
<gene>
    <name evidence="3" type="ORF">GCM10009001_04730</name>
</gene>
<evidence type="ECO:0000256" key="1">
    <source>
        <dbReference type="SAM" id="SignalP"/>
    </source>
</evidence>
<dbReference type="RefSeq" id="WP_343809929.1">
    <property type="nucleotide sequence ID" value="NZ_BAAADS010000001.1"/>
</dbReference>
<dbReference type="Gene3D" id="2.60.120.1060">
    <property type="entry name" value="NPCBM/NEW2 domain"/>
    <property type="match status" value="1"/>
</dbReference>
<dbReference type="SUPFAM" id="SSF49785">
    <property type="entry name" value="Galactose-binding domain-like"/>
    <property type="match status" value="1"/>
</dbReference>
<reference evidence="3 4" key="1">
    <citation type="journal article" date="2019" name="Int. J. Syst. Evol. Microbiol.">
        <title>The Global Catalogue of Microorganisms (GCM) 10K type strain sequencing project: providing services to taxonomists for standard genome sequencing and annotation.</title>
        <authorList>
            <consortium name="The Broad Institute Genomics Platform"/>
            <consortium name="The Broad Institute Genome Sequencing Center for Infectious Disease"/>
            <person name="Wu L."/>
            <person name="Ma J."/>
        </authorList>
    </citation>
    <scope>NUCLEOTIDE SEQUENCE [LARGE SCALE GENOMIC DNA]</scope>
    <source>
        <strain evidence="3 4">JCM 15395</strain>
    </source>
</reference>
<feature type="chain" id="PRO_5045629006" description="Glycosyl hydrolase family 98 putative carbohydrate-binding module domain-containing protein" evidence="1">
    <location>
        <begin position="27"/>
        <end position="937"/>
    </location>
</feature>
<dbReference type="Pfam" id="PF10633">
    <property type="entry name" value="NPCBM_assoc"/>
    <property type="match status" value="1"/>
</dbReference>
<evidence type="ECO:0000313" key="4">
    <source>
        <dbReference type="Proteomes" id="UP001500866"/>
    </source>
</evidence>
<dbReference type="SMART" id="SM00776">
    <property type="entry name" value="NPCBM"/>
    <property type="match status" value="1"/>
</dbReference>
<comment type="caution">
    <text evidence="3">The sequence shown here is derived from an EMBL/GenBank/DDBJ whole genome shotgun (WGS) entry which is preliminary data.</text>
</comment>
<dbReference type="Pfam" id="PF22680">
    <property type="entry name" value="Glyco_hydro_123_N_2"/>
    <property type="match status" value="1"/>
</dbReference>
<accession>A0ABN1FIP8</accession>
<dbReference type="Pfam" id="PF13320">
    <property type="entry name" value="GH123_cat"/>
    <property type="match status" value="1"/>
</dbReference>
<dbReference type="Pfam" id="PF08305">
    <property type="entry name" value="NPCBM"/>
    <property type="match status" value="1"/>
</dbReference>
<dbReference type="InterPro" id="IPR018905">
    <property type="entry name" value="A-galactase_NEW3"/>
</dbReference>
<name>A0ABN1FIP8_9BACI</name>
<dbReference type="InterPro" id="IPR025150">
    <property type="entry name" value="GH123_cat"/>
</dbReference>